<reference evidence="2" key="1">
    <citation type="submission" date="2016-10" db="EMBL/GenBank/DDBJ databases">
        <authorList>
            <person name="Varghese N."/>
            <person name="Submissions S."/>
        </authorList>
    </citation>
    <scope>NUCLEOTIDE SEQUENCE [LARGE SCALE GENOMIC DNA]</scope>
    <source>
        <strain evidence="2">DSM 3669</strain>
    </source>
</reference>
<accession>A0A1I6DI70</accession>
<dbReference type="AlphaFoldDB" id="A0A1I6DI70"/>
<evidence type="ECO:0000313" key="1">
    <source>
        <dbReference type="EMBL" id="SFR05126.1"/>
    </source>
</evidence>
<dbReference type="InterPro" id="IPR012347">
    <property type="entry name" value="Ferritin-like"/>
</dbReference>
<dbReference type="Gene3D" id="1.20.1260.10">
    <property type="match status" value="1"/>
</dbReference>
<keyword evidence="2" id="KW-1185">Reference proteome</keyword>
<dbReference type="RefSeq" id="WP_092482999.1">
    <property type="nucleotide sequence ID" value="NZ_FOYM01000011.1"/>
</dbReference>
<dbReference type="InterPro" id="IPR021617">
    <property type="entry name" value="DUF3231"/>
</dbReference>
<dbReference type="OrthoDB" id="1807877at2"/>
<dbReference type="Pfam" id="PF11553">
    <property type="entry name" value="DUF3231"/>
    <property type="match status" value="1"/>
</dbReference>
<organism evidence="1 2">
    <name type="scientific">Desulfoscipio geothermicus DSM 3669</name>
    <dbReference type="NCBI Taxonomy" id="1121426"/>
    <lineage>
        <taxon>Bacteria</taxon>
        <taxon>Bacillati</taxon>
        <taxon>Bacillota</taxon>
        <taxon>Clostridia</taxon>
        <taxon>Eubacteriales</taxon>
        <taxon>Desulfallaceae</taxon>
        <taxon>Desulfoscipio</taxon>
    </lineage>
</organism>
<protein>
    <submittedName>
        <fullName evidence="1">Uncharacterized protein</fullName>
    </submittedName>
</protein>
<dbReference type="STRING" id="39060.SAMN05660706_11164"/>
<gene>
    <name evidence="1" type="ORF">SAMN05660706_11164</name>
</gene>
<evidence type="ECO:0000313" key="2">
    <source>
        <dbReference type="Proteomes" id="UP000199584"/>
    </source>
</evidence>
<dbReference type="EMBL" id="FOYM01000011">
    <property type="protein sequence ID" value="SFR05126.1"/>
    <property type="molecule type" value="Genomic_DNA"/>
</dbReference>
<name>A0A1I6DI70_9FIRM</name>
<sequence>MKILKQIQKITELGMSPTEKQRNINVSEVYHLWNHLVQRYNVIQVTNNVEIFARDEDLKLLLGYGRKSLEKHVSILEKEMINYGIPLPVRNPKQTQATTNVETISDRYIYRRVLRGIQSFLPIHTIAFIHSTSPKIRDLFMKFLIDEMKLYDRFLEYGKLKGYVIKPPVYKI</sequence>
<proteinExistence type="predicted"/>
<dbReference type="Proteomes" id="UP000199584">
    <property type="component" value="Unassembled WGS sequence"/>
</dbReference>